<feature type="region of interest" description="Disordered" evidence="2">
    <location>
        <begin position="628"/>
        <end position="647"/>
    </location>
</feature>
<dbReference type="KEGG" id="afy:BW247_01545"/>
<keyword evidence="3" id="KW-0472">Membrane</keyword>
<feature type="transmembrane region" description="Helical" evidence="3">
    <location>
        <begin position="509"/>
        <end position="531"/>
    </location>
</feature>
<dbReference type="PROSITE" id="PS50855">
    <property type="entry name" value="COX1"/>
    <property type="match status" value="1"/>
</dbReference>
<dbReference type="EMBL" id="CP019434">
    <property type="protein sequence ID" value="APZ41941.1"/>
    <property type="molecule type" value="Genomic_DNA"/>
</dbReference>
<sequence length="647" mass="72425">MKDWAGLPVEKGRPFDVRPWLRLETYWPMLRAALWGYIGYFLGAWLEAALTWAIVGNDPIGNMINTPRAIAVGYLFAVIGWFLGGGVLEGWIIPAITGDESWHNVPDGPAKYFRFSTDYKSSSVRYTVWVMFSFLVGGLFAMAIRVNLLYPQLFLFSSFRVYNEFFSAHGIMMLLGVAAVGLIGGAGYWAVPLMLGGRSTVYPKLGGLSWWFQPIGFMAILMSPMVGGFQSGWMGFEPLGDWSGSGMVLYNLGVTTMLLSSWVNGLIFVTSLVHMRAKGMSLSRVPIFVWGIFAASVLLLVFVPYTAVPVMMNLFDEVIGSNFFGPVGALPMAYQNMFWWLFHPEVYVFVLPAWALWLEIASVFTGRPVFAKNWAIAGLLAVAFISIAVGVHHYFTEVKPAEQALFMGITETVSVPTGFMYMALIGTLWGGKTRFYAPMLIVLMSALTFLIGGFTGVFLSDVPANFMLHNTFFVIGHFHYTILGGFLFTFVAALYFYFPKVTGRMYNEFWAHVQAWIMFISFQFTFFPMFILGYMGMNRRIAVYLPYLQHLNVVVSISAFILGGSFFIALGNLVWSAMYGPKAPQNPWGAKTLDWQVPSPIGKNNFQRIPVVIGDCYDPNAKPEDVVKWVDPPWAEGDREQTEEGAR</sequence>
<feature type="transmembrane region" description="Helical" evidence="3">
    <location>
        <begin position="346"/>
        <end position="366"/>
    </location>
</feature>
<gene>
    <name evidence="5" type="ORF">BW247_01545</name>
</gene>
<dbReference type="Proteomes" id="UP000243807">
    <property type="component" value="Chromosome"/>
</dbReference>
<dbReference type="InterPro" id="IPR000883">
    <property type="entry name" value="Cyt_C_Oxase_1"/>
</dbReference>
<dbReference type="PANTHER" id="PTHR10422:SF18">
    <property type="entry name" value="CYTOCHROME C OXIDASE SUBUNIT 1"/>
    <property type="match status" value="1"/>
</dbReference>
<feature type="transmembrane region" description="Helical" evidence="3">
    <location>
        <begin position="373"/>
        <end position="392"/>
    </location>
</feature>
<dbReference type="SUPFAM" id="SSF81442">
    <property type="entry name" value="Cytochrome c oxidase subunit I-like"/>
    <property type="match status" value="1"/>
</dbReference>
<dbReference type="InterPro" id="IPR023616">
    <property type="entry name" value="Cyt_c_oxase-like_su1_dom"/>
</dbReference>
<feature type="transmembrane region" description="Helical" evidence="3">
    <location>
        <begin position="287"/>
        <end position="307"/>
    </location>
</feature>
<feature type="transmembrane region" description="Helical" evidence="3">
    <location>
        <begin position="436"/>
        <end position="458"/>
    </location>
</feature>
<name>A0A1P8UDK3_9GAMM</name>
<dbReference type="GO" id="GO:0020037">
    <property type="term" value="F:heme binding"/>
    <property type="evidence" value="ECO:0007669"/>
    <property type="project" value="InterPro"/>
</dbReference>
<feature type="transmembrane region" description="Helical" evidence="3">
    <location>
        <begin position="248"/>
        <end position="275"/>
    </location>
</feature>
<feature type="domain" description="Cytochrome oxidase subunit I profile" evidence="4">
    <location>
        <begin position="102"/>
        <end position="613"/>
    </location>
</feature>
<feature type="transmembrane region" description="Helical" evidence="3">
    <location>
        <begin position="404"/>
        <end position="424"/>
    </location>
</feature>
<keyword evidence="3" id="KW-1133">Transmembrane helix</keyword>
<dbReference type="Gene3D" id="1.20.210.10">
    <property type="entry name" value="Cytochrome c oxidase-like, subunit I domain"/>
    <property type="match status" value="1"/>
</dbReference>
<feature type="transmembrane region" description="Helical" evidence="3">
    <location>
        <begin position="69"/>
        <end position="93"/>
    </location>
</feature>
<dbReference type="GO" id="GO:0016020">
    <property type="term" value="C:membrane"/>
    <property type="evidence" value="ECO:0007669"/>
    <property type="project" value="InterPro"/>
</dbReference>
<accession>A0A1P8UDK3</accession>
<dbReference type="Pfam" id="PF00115">
    <property type="entry name" value="COX1"/>
    <property type="match status" value="1"/>
</dbReference>
<dbReference type="GO" id="GO:0022904">
    <property type="term" value="P:respiratory electron transport chain"/>
    <property type="evidence" value="ECO:0007669"/>
    <property type="project" value="TreeGrafter"/>
</dbReference>
<keyword evidence="1" id="KW-0813">Transport</keyword>
<dbReference type="GO" id="GO:0009060">
    <property type="term" value="P:aerobic respiration"/>
    <property type="evidence" value="ECO:0007669"/>
    <property type="project" value="InterPro"/>
</dbReference>
<keyword evidence="3" id="KW-0812">Transmembrane</keyword>
<reference evidence="5 6" key="1">
    <citation type="submission" date="2017-01" db="EMBL/GenBank/DDBJ databases">
        <title>Draft sequence of Acidihalobacter ferrooxidans strain DSM 14175 (strain V8).</title>
        <authorList>
            <person name="Khaleque H.N."/>
            <person name="Ramsay J.P."/>
            <person name="Murphy R.J.T."/>
            <person name="Kaksonen A.H."/>
            <person name="Boxall N.J."/>
            <person name="Watkin E.L.J."/>
        </authorList>
    </citation>
    <scope>NUCLEOTIDE SEQUENCE [LARGE SCALE GENOMIC DNA]</scope>
    <source>
        <strain evidence="5 6">V8</strain>
    </source>
</reference>
<feature type="transmembrane region" description="Helical" evidence="3">
    <location>
        <begin position="551"/>
        <end position="575"/>
    </location>
</feature>
<feature type="transmembrane region" description="Helical" evidence="3">
    <location>
        <begin position="211"/>
        <end position="236"/>
    </location>
</feature>
<dbReference type="STRING" id="1765967.BW247_01545"/>
<evidence type="ECO:0000256" key="1">
    <source>
        <dbReference type="ARBA" id="ARBA00022660"/>
    </source>
</evidence>
<dbReference type="PANTHER" id="PTHR10422">
    <property type="entry name" value="CYTOCHROME C OXIDASE SUBUNIT 1"/>
    <property type="match status" value="1"/>
</dbReference>
<feature type="transmembrane region" description="Helical" evidence="3">
    <location>
        <begin position="126"/>
        <end position="150"/>
    </location>
</feature>
<feature type="transmembrane region" description="Helical" evidence="3">
    <location>
        <begin position="34"/>
        <end position="57"/>
    </location>
</feature>
<evidence type="ECO:0000256" key="2">
    <source>
        <dbReference type="SAM" id="MobiDB-lite"/>
    </source>
</evidence>
<evidence type="ECO:0000313" key="6">
    <source>
        <dbReference type="Proteomes" id="UP000243807"/>
    </source>
</evidence>
<keyword evidence="1" id="KW-0679">Respiratory chain</keyword>
<dbReference type="AlphaFoldDB" id="A0A1P8UDK3"/>
<feature type="transmembrane region" description="Helical" evidence="3">
    <location>
        <begin position="478"/>
        <end position="497"/>
    </location>
</feature>
<evidence type="ECO:0000313" key="5">
    <source>
        <dbReference type="EMBL" id="APZ41941.1"/>
    </source>
</evidence>
<protein>
    <recommendedName>
        <fullName evidence="4">Cytochrome oxidase subunit I profile domain-containing protein</fullName>
    </recommendedName>
</protein>
<evidence type="ECO:0000259" key="4">
    <source>
        <dbReference type="PROSITE" id="PS50855"/>
    </source>
</evidence>
<dbReference type="GO" id="GO:0004129">
    <property type="term" value="F:cytochrome-c oxidase activity"/>
    <property type="evidence" value="ECO:0007669"/>
    <property type="project" value="InterPro"/>
</dbReference>
<feature type="transmembrane region" description="Helical" evidence="3">
    <location>
        <begin position="171"/>
        <end position="191"/>
    </location>
</feature>
<dbReference type="PRINTS" id="PR01165">
    <property type="entry name" value="CYCOXIDASEI"/>
</dbReference>
<dbReference type="GO" id="GO:0015990">
    <property type="term" value="P:electron transport coupled proton transport"/>
    <property type="evidence" value="ECO:0007669"/>
    <property type="project" value="TreeGrafter"/>
</dbReference>
<proteinExistence type="predicted"/>
<keyword evidence="6" id="KW-1185">Reference proteome</keyword>
<feature type="compositionally biased region" description="Basic and acidic residues" evidence="2">
    <location>
        <begin position="636"/>
        <end position="647"/>
    </location>
</feature>
<evidence type="ECO:0000256" key="3">
    <source>
        <dbReference type="SAM" id="Phobius"/>
    </source>
</evidence>
<keyword evidence="1" id="KW-0249">Electron transport</keyword>
<dbReference type="InterPro" id="IPR036927">
    <property type="entry name" value="Cyt_c_oxase-like_su1_sf"/>
</dbReference>
<organism evidence="5 6">
    <name type="scientific">Acidihalobacter ferrooxydans</name>
    <dbReference type="NCBI Taxonomy" id="1765967"/>
    <lineage>
        <taxon>Bacteria</taxon>
        <taxon>Pseudomonadati</taxon>
        <taxon>Pseudomonadota</taxon>
        <taxon>Gammaproteobacteria</taxon>
        <taxon>Chromatiales</taxon>
        <taxon>Ectothiorhodospiraceae</taxon>
        <taxon>Acidihalobacter</taxon>
    </lineage>
</organism>